<evidence type="ECO:0000313" key="13">
    <source>
        <dbReference type="Proteomes" id="UP000250572"/>
    </source>
</evidence>
<evidence type="ECO:0000256" key="1">
    <source>
        <dbReference type="ARBA" id="ARBA00004477"/>
    </source>
</evidence>
<dbReference type="InterPro" id="IPR057433">
    <property type="entry name" value="LMF1/2_C"/>
</dbReference>
<feature type="transmembrane region" description="Helical" evidence="8">
    <location>
        <begin position="12"/>
        <end position="30"/>
    </location>
</feature>
<dbReference type="Pfam" id="PF25179">
    <property type="entry name" value="LMF1_C"/>
    <property type="match status" value="1"/>
</dbReference>
<feature type="domain" description="Lipase maturation factor 1/2 C-terminal" evidence="11">
    <location>
        <begin position="435"/>
        <end position="577"/>
    </location>
</feature>
<name>A0A315V5Q8_GAMAF</name>
<comment type="subcellular location">
    <subcellularLocation>
        <location evidence="1 8">Endoplasmic reticulum membrane</location>
        <topology evidence="1 8">Multi-pass membrane protein</topology>
    </subcellularLocation>
</comment>
<dbReference type="Proteomes" id="UP000250572">
    <property type="component" value="Unassembled WGS sequence"/>
</dbReference>
<feature type="transmembrane region" description="Helical" evidence="8">
    <location>
        <begin position="76"/>
        <end position="95"/>
    </location>
</feature>
<sequence length="987" mass="113222">MGETILPRRLFLWCMALIYMVAFVSLYVQIPGLYGNDGLLPARWQLRYTGKPLLEQLLTSPTLLWLGPHLGLDTQTAMELLCLTGAALSLAATLLEPLRDSLVFFCLWALYLSMYQVGQVFLYFQWDNLLLETGFLCILVAPLRLIRGSRAVREHDPVTFWLIRWLLFRLMFASGVVKLTSRCPTWWGLTALTYHYETQCIPTPLAWFAHQLPVWWQKLSVVGTFVIEIPVPFLFFSPLRRLRLAAFYMQVLIILSGNYNFFNLLTVTLCLSLLDDRHVNFWLRKADKSGDENNDSKLLLWLSRLAELLVWALLIFGTIIWFDLQVDSAKHSVSSRTAFTYHQFNQFLKTVTIPCIWIGVLSLTWELVTSMFRCACISGFLKRFWGMIQWTVFAAAAVSMFAVSLVPFSYIEYDSHSRLWPGVRQAYGLVDRYQLVNSYGLFRRMTGVGGRPEVVIEGSNDGNTWTEIEFMYKPGNVSASPPVVTPHQPRLDWQMWFAALGPQTQSPWFTSLMYRLLQGKREVIELIQTDVSKYPFHEEPPTYLRAHRYRYWFTEPKADGSFPERWWRRVYDEEFYPRVHLGNTFLEGMLTQFGLKDKSASRRVSNTAVAQAVRWVRAQVRGVPTHTLIWTLIACSATFCLLQGLRGQTRHTDQTAVTNKAAEKVDDLLPDLSEEKQAKEDESEKNTEDEEEEENEQKADSENDDEEELVKKDESHDEKGTFVWMFFADALSSLEGVEGVGKVDVWIRLVHQLVQRHDGVHHSHLRVVAVGPYSVLQRVQYDYWCQERTPPSSDERGPLNFHCWHGDDPVNPAATPVPPAAHALIATARVKLGPSKAEGYLCLWALRAWDWISRGRRLSSKHSHTTGRPVMAAERGKPSCNRQISVEPGREFRIGFNESQHHQACLLRPLSTDLLSDSVNKVLQRLHVFRLQQRVLLAEKSQAVGQELGVQNSDRALENSFTVLTQLPASWLPVGSEHKHNEPRGHS</sequence>
<comment type="caution">
    <text evidence="12">The sequence shown here is derived from an EMBL/GenBank/DDBJ whole genome shotgun (WGS) entry which is preliminary data.</text>
</comment>
<dbReference type="Pfam" id="PF06762">
    <property type="entry name" value="LMF1"/>
    <property type="match status" value="1"/>
</dbReference>
<dbReference type="PANTHER" id="PTHR14463:SF5">
    <property type="entry name" value="LIPASE MATURATION FACTOR 2"/>
    <property type="match status" value="1"/>
</dbReference>
<feature type="transmembrane region" description="Helical" evidence="8">
    <location>
        <begin position="347"/>
        <end position="368"/>
    </location>
</feature>
<gene>
    <name evidence="12" type="ORF">CCH79_00012270</name>
</gene>
<evidence type="ECO:0000313" key="12">
    <source>
        <dbReference type="EMBL" id="PWA14237.1"/>
    </source>
</evidence>
<evidence type="ECO:0000256" key="8">
    <source>
        <dbReference type="RuleBase" id="RU361229"/>
    </source>
</evidence>
<dbReference type="EMBL" id="NHOQ01002850">
    <property type="protein sequence ID" value="PWA14237.1"/>
    <property type="molecule type" value="Genomic_DNA"/>
</dbReference>
<evidence type="ECO:0000259" key="10">
    <source>
        <dbReference type="Pfam" id="PF06762"/>
    </source>
</evidence>
<dbReference type="InterPro" id="IPR009613">
    <property type="entry name" value="LMF"/>
</dbReference>
<keyword evidence="6 8" id="KW-0472">Membrane</keyword>
<evidence type="ECO:0000259" key="11">
    <source>
        <dbReference type="Pfam" id="PF25179"/>
    </source>
</evidence>
<dbReference type="InterPro" id="IPR057434">
    <property type="entry name" value="LMF1/2_N"/>
</dbReference>
<dbReference type="AlphaFoldDB" id="A0A315V5Q8"/>
<keyword evidence="5 8" id="KW-1133">Transmembrane helix</keyword>
<evidence type="ECO:0000256" key="6">
    <source>
        <dbReference type="ARBA" id="ARBA00023136"/>
    </source>
</evidence>
<evidence type="ECO:0000256" key="9">
    <source>
        <dbReference type="SAM" id="MobiDB-lite"/>
    </source>
</evidence>
<keyword evidence="4 8" id="KW-0256">Endoplasmic reticulum</keyword>
<reference evidence="12 13" key="1">
    <citation type="journal article" date="2018" name="G3 (Bethesda)">
        <title>A High-Quality Reference Genome for the Invasive Mosquitofish Gambusia affinis Using a Chicago Library.</title>
        <authorList>
            <person name="Hoffberg S.L."/>
            <person name="Troendle N.J."/>
            <person name="Glenn T.C."/>
            <person name="Mahmud O."/>
            <person name="Louha S."/>
            <person name="Chalopin D."/>
            <person name="Bennetzen J.L."/>
            <person name="Mauricio R."/>
        </authorList>
    </citation>
    <scope>NUCLEOTIDE SEQUENCE [LARGE SCALE GENOMIC DNA]</scope>
    <source>
        <strain evidence="12">NE01/NJP1002.9</strain>
        <tissue evidence="12">Muscle</tissue>
    </source>
</reference>
<comment type="similarity">
    <text evidence="2 8">Belongs to the lipase maturation factor family.</text>
</comment>
<proteinExistence type="inferred from homology"/>
<feature type="transmembrane region" description="Helical" evidence="8">
    <location>
        <begin position="215"/>
        <end position="235"/>
    </location>
</feature>
<keyword evidence="3 8" id="KW-0812">Transmembrane</keyword>
<dbReference type="GO" id="GO:0051604">
    <property type="term" value="P:protein maturation"/>
    <property type="evidence" value="ECO:0007669"/>
    <property type="project" value="InterPro"/>
</dbReference>
<evidence type="ECO:0000256" key="4">
    <source>
        <dbReference type="ARBA" id="ARBA00022824"/>
    </source>
</evidence>
<feature type="transmembrane region" description="Helical" evidence="8">
    <location>
        <begin position="308"/>
        <end position="326"/>
    </location>
</feature>
<feature type="compositionally biased region" description="Basic and acidic residues" evidence="9">
    <location>
        <begin position="661"/>
        <end position="686"/>
    </location>
</feature>
<feature type="transmembrane region" description="Helical" evidence="8">
    <location>
        <begin position="388"/>
        <end position="411"/>
    </location>
</feature>
<feature type="domain" description="Lipase maturation factor 1/2 N-terminal" evidence="10">
    <location>
        <begin position="123"/>
        <end position="280"/>
    </location>
</feature>
<dbReference type="STRING" id="33528.ENSGAFP00000005683"/>
<evidence type="ECO:0000256" key="5">
    <source>
        <dbReference type="ARBA" id="ARBA00022989"/>
    </source>
</evidence>
<dbReference type="GO" id="GO:0005789">
    <property type="term" value="C:endoplasmic reticulum membrane"/>
    <property type="evidence" value="ECO:0007669"/>
    <property type="project" value="UniProtKB-SubCell"/>
</dbReference>
<dbReference type="PANTHER" id="PTHR14463">
    <property type="entry name" value="LIPASE MATURATION FACTOR"/>
    <property type="match status" value="1"/>
</dbReference>
<accession>A0A315V5Q8</accession>
<evidence type="ECO:0000256" key="7">
    <source>
        <dbReference type="ARBA" id="ARBA00023180"/>
    </source>
</evidence>
<keyword evidence="7" id="KW-0325">Glycoprotein</keyword>
<comment type="function">
    <text evidence="8">Involved in the maturation of specific proteins in the endoplasmic reticulum.</text>
</comment>
<feature type="transmembrane region" description="Helical" evidence="8">
    <location>
        <begin position="129"/>
        <end position="146"/>
    </location>
</feature>
<feature type="transmembrane region" description="Helical" evidence="8">
    <location>
        <begin position="247"/>
        <end position="274"/>
    </location>
</feature>
<evidence type="ECO:0000256" key="2">
    <source>
        <dbReference type="ARBA" id="ARBA00005512"/>
    </source>
</evidence>
<feature type="transmembrane region" description="Helical" evidence="8">
    <location>
        <begin position="102"/>
        <end position="123"/>
    </location>
</feature>
<organism evidence="12 13">
    <name type="scientific">Gambusia affinis</name>
    <name type="common">Western mosquitofish</name>
    <name type="synonym">Heterandria affinis</name>
    <dbReference type="NCBI Taxonomy" id="33528"/>
    <lineage>
        <taxon>Eukaryota</taxon>
        <taxon>Metazoa</taxon>
        <taxon>Chordata</taxon>
        <taxon>Craniata</taxon>
        <taxon>Vertebrata</taxon>
        <taxon>Euteleostomi</taxon>
        <taxon>Actinopterygii</taxon>
        <taxon>Neopterygii</taxon>
        <taxon>Teleostei</taxon>
        <taxon>Neoteleostei</taxon>
        <taxon>Acanthomorphata</taxon>
        <taxon>Ovalentaria</taxon>
        <taxon>Atherinomorphae</taxon>
        <taxon>Cyprinodontiformes</taxon>
        <taxon>Poeciliidae</taxon>
        <taxon>Poeciliinae</taxon>
        <taxon>Gambusia</taxon>
    </lineage>
</organism>
<evidence type="ECO:0000256" key="3">
    <source>
        <dbReference type="ARBA" id="ARBA00022692"/>
    </source>
</evidence>
<protein>
    <recommendedName>
        <fullName evidence="8">Lipase maturation factor</fullName>
    </recommendedName>
</protein>
<feature type="region of interest" description="Disordered" evidence="9">
    <location>
        <begin position="651"/>
        <end position="715"/>
    </location>
</feature>
<keyword evidence="13" id="KW-1185">Reference proteome</keyword>